<dbReference type="Gene3D" id="3.20.20.140">
    <property type="entry name" value="Metal-dependent hydrolases"/>
    <property type="match status" value="1"/>
</dbReference>
<dbReference type="GO" id="GO:0004151">
    <property type="term" value="F:dihydroorotase activity"/>
    <property type="evidence" value="ECO:0007669"/>
    <property type="project" value="UniProtKB-EC"/>
</dbReference>
<keyword evidence="6" id="KW-0378">Hydrolase</keyword>
<dbReference type="GO" id="GO:0006207">
    <property type="term" value="P:'de novo' pyrimidine nucleobase biosynthetic process"/>
    <property type="evidence" value="ECO:0007669"/>
    <property type="project" value="TreeGrafter"/>
</dbReference>
<dbReference type="EC" id="3.5.2.3" evidence="3"/>
<dbReference type="AlphaFoldDB" id="A0AAD7UCX6"/>
<protein>
    <recommendedName>
        <fullName evidence="3">dihydroorotase</fullName>
        <ecNumber evidence="3">3.5.2.3</ecNumber>
    </recommendedName>
</protein>
<comment type="pathway">
    <text evidence="1">Pyrimidine metabolism; UMP biosynthesis via de novo pathway; (S)-dihydroorotate from bicarbonate: step 3/3.</text>
</comment>
<reference evidence="12" key="1">
    <citation type="submission" date="2023-01" db="EMBL/GenBank/DDBJ databases">
        <title>Metagenome sequencing of chrysophaentin producing Chrysophaeum taylorii.</title>
        <authorList>
            <person name="Davison J."/>
            <person name="Bewley C."/>
        </authorList>
    </citation>
    <scope>NUCLEOTIDE SEQUENCE</scope>
    <source>
        <strain evidence="12">NIES-1699</strain>
    </source>
</reference>
<dbReference type="GO" id="GO:0006221">
    <property type="term" value="P:pyrimidine nucleotide biosynthetic process"/>
    <property type="evidence" value="ECO:0007669"/>
    <property type="project" value="UniProtKB-KW"/>
</dbReference>
<dbReference type="Pfam" id="PF00270">
    <property type="entry name" value="DEAD"/>
    <property type="match status" value="1"/>
</dbReference>
<keyword evidence="13" id="KW-1185">Reference proteome</keyword>
<evidence type="ECO:0000313" key="13">
    <source>
        <dbReference type="Proteomes" id="UP001230188"/>
    </source>
</evidence>
<dbReference type="GO" id="GO:0046872">
    <property type="term" value="F:metal ion binding"/>
    <property type="evidence" value="ECO:0007669"/>
    <property type="project" value="UniProtKB-KW"/>
</dbReference>
<dbReference type="InterPro" id="IPR001650">
    <property type="entry name" value="Helicase_C-like"/>
</dbReference>
<organism evidence="12 13">
    <name type="scientific">Chrysophaeum taylorii</name>
    <dbReference type="NCBI Taxonomy" id="2483200"/>
    <lineage>
        <taxon>Eukaryota</taxon>
        <taxon>Sar</taxon>
        <taxon>Stramenopiles</taxon>
        <taxon>Ochrophyta</taxon>
        <taxon>Pelagophyceae</taxon>
        <taxon>Pelagomonadales</taxon>
        <taxon>Pelagomonadaceae</taxon>
        <taxon>Chrysophaeum</taxon>
    </lineage>
</organism>
<evidence type="ECO:0000259" key="10">
    <source>
        <dbReference type="PROSITE" id="PS51192"/>
    </source>
</evidence>
<comment type="similarity">
    <text evidence="2">Belongs to the metallo-dependent hydrolases superfamily. DHOase family. Class II DHOase subfamily.</text>
</comment>
<sequence length="682" mass="73691">MLRLTSPDDWHHHLRDGTALETTVRMCAKQFKRAIIMPNLRPPVTTVARALAYKKRILAHAPVGFEPLMTLYLTDATTPQEIRNAKAAGIVACKLYPAGATTNSENGVTDVCRMGPVFREMADSGVLLLIHGEVTDGDIFDREATFIERTLRPLVAEFETLKIVLEHCTTRQAVDFVRSQPPEVQIGATITAHHLLYNRNALFKGGICPHMYCLPILKAEHHRLALVEAATSGNPRFFLGTDSAPHERGTKEAACGCAGVFTAHAALELYAEAFGPDNLDKLEPFASFHGADFYGLPRNTTTVTLEPRPWRVPKAYPYADGGSLVPLRANQDLRGLYSAPSPIQAAAIPVVRRGGDVAIHAETGSGKTLAYLVPLVASEGPAIVLAPSRLLSRQIAACWGSLAGATPSTNIWDVGSRRPVVVTPKDVLEATKEKRFEAKCRLVLDEADALLKKPQGEKAARALASRATQIVAASATVGRPLRRVLDGVRAERGTRPASMIAVVRDVEAGGDHHRAVTAPATLTHVVCSYDVELDPTAEAMGALDVALEACREKPHVLVAVENNMLDDAMAFLRDTGRTPVSIRDRLVAGETAPLVVAEARALRGIDLPELDAVLILGKPESPDAYLHVAGRASRAKRRGLALTLAPGRQADVLCSWGTQLDLRFARCALRDLVAEVNTTRDE</sequence>
<dbReference type="InterPro" id="IPR027417">
    <property type="entry name" value="P-loop_NTPase"/>
</dbReference>
<feature type="domain" description="Helicase C-terminal" evidence="11">
    <location>
        <begin position="542"/>
        <end position="682"/>
    </location>
</feature>
<dbReference type="HAMAP" id="MF_00219">
    <property type="entry name" value="PyrC_classII"/>
    <property type="match status" value="1"/>
</dbReference>
<dbReference type="SUPFAM" id="SSF52540">
    <property type="entry name" value="P-loop containing nucleoside triphosphate hydrolases"/>
    <property type="match status" value="1"/>
</dbReference>
<evidence type="ECO:0000256" key="4">
    <source>
        <dbReference type="ARBA" id="ARBA00022723"/>
    </source>
</evidence>
<evidence type="ECO:0000259" key="11">
    <source>
        <dbReference type="PROSITE" id="PS51194"/>
    </source>
</evidence>
<keyword evidence="9" id="KW-0665">Pyrimidine biosynthesis</keyword>
<dbReference type="NCBIfam" id="TIGR00856">
    <property type="entry name" value="pyrC_dimer"/>
    <property type="match status" value="1"/>
</dbReference>
<evidence type="ECO:0000256" key="3">
    <source>
        <dbReference type="ARBA" id="ARBA00012860"/>
    </source>
</evidence>
<accession>A0AAD7UCX6</accession>
<evidence type="ECO:0000256" key="6">
    <source>
        <dbReference type="ARBA" id="ARBA00022801"/>
    </source>
</evidence>
<gene>
    <name evidence="12" type="ORF">CTAYLR_003517</name>
</gene>
<comment type="caution">
    <text evidence="12">The sequence shown here is derived from an EMBL/GenBank/DDBJ whole genome shotgun (WGS) entry which is preliminary data.</text>
</comment>
<dbReference type="InterPro" id="IPR002195">
    <property type="entry name" value="Dihydroorotase_CS"/>
</dbReference>
<evidence type="ECO:0000256" key="2">
    <source>
        <dbReference type="ARBA" id="ARBA00005631"/>
    </source>
</evidence>
<dbReference type="PANTHER" id="PTHR43137">
    <property type="entry name" value="DIHYDROOROTASE"/>
    <property type="match status" value="1"/>
</dbReference>
<dbReference type="InterPro" id="IPR006680">
    <property type="entry name" value="Amidohydro-rel"/>
</dbReference>
<dbReference type="GO" id="GO:0003676">
    <property type="term" value="F:nucleic acid binding"/>
    <property type="evidence" value="ECO:0007669"/>
    <property type="project" value="InterPro"/>
</dbReference>
<dbReference type="Gene3D" id="3.40.50.300">
    <property type="entry name" value="P-loop containing nucleotide triphosphate hydrolases"/>
    <property type="match status" value="2"/>
</dbReference>
<feature type="domain" description="Helicase ATP-binding" evidence="10">
    <location>
        <begin position="348"/>
        <end position="495"/>
    </location>
</feature>
<dbReference type="InterPro" id="IPR032466">
    <property type="entry name" value="Metal_Hydrolase"/>
</dbReference>
<keyword evidence="4" id="KW-0479">Metal-binding</keyword>
<dbReference type="InterPro" id="IPR004721">
    <property type="entry name" value="DHOdimr"/>
</dbReference>
<evidence type="ECO:0000256" key="1">
    <source>
        <dbReference type="ARBA" id="ARBA00004880"/>
    </source>
</evidence>
<evidence type="ECO:0000256" key="7">
    <source>
        <dbReference type="ARBA" id="ARBA00022833"/>
    </source>
</evidence>
<dbReference type="PROSITE" id="PS51194">
    <property type="entry name" value="HELICASE_CTER"/>
    <property type="match status" value="1"/>
</dbReference>
<keyword evidence="5" id="KW-0547">Nucleotide-binding</keyword>
<proteinExistence type="inferred from homology"/>
<dbReference type="CDD" id="cd01294">
    <property type="entry name" value="DHOase"/>
    <property type="match status" value="1"/>
</dbReference>
<dbReference type="InterPro" id="IPR014001">
    <property type="entry name" value="Helicase_ATP-bd"/>
</dbReference>
<dbReference type="PROSITE" id="PS00483">
    <property type="entry name" value="DIHYDROOROTASE_2"/>
    <property type="match status" value="1"/>
</dbReference>
<keyword evidence="7" id="KW-0862">Zinc</keyword>
<evidence type="ECO:0000256" key="8">
    <source>
        <dbReference type="ARBA" id="ARBA00022840"/>
    </source>
</evidence>
<dbReference type="SMART" id="SM00487">
    <property type="entry name" value="DEXDc"/>
    <property type="match status" value="1"/>
</dbReference>
<dbReference type="Proteomes" id="UP001230188">
    <property type="component" value="Unassembled WGS sequence"/>
</dbReference>
<dbReference type="GO" id="GO:0005737">
    <property type="term" value="C:cytoplasm"/>
    <property type="evidence" value="ECO:0007669"/>
    <property type="project" value="TreeGrafter"/>
</dbReference>
<dbReference type="GO" id="GO:0005524">
    <property type="term" value="F:ATP binding"/>
    <property type="evidence" value="ECO:0007669"/>
    <property type="project" value="UniProtKB-KW"/>
</dbReference>
<dbReference type="Pfam" id="PF01979">
    <property type="entry name" value="Amidohydro_1"/>
    <property type="match status" value="1"/>
</dbReference>
<dbReference type="SUPFAM" id="SSF51556">
    <property type="entry name" value="Metallo-dependent hydrolases"/>
    <property type="match status" value="1"/>
</dbReference>
<dbReference type="InterPro" id="IPR011545">
    <property type="entry name" value="DEAD/DEAH_box_helicase_dom"/>
</dbReference>
<dbReference type="PROSITE" id="PS51192">
    <property type="entry name" value="HELICASE_ATP_BIND_1"/>
    <property type="match status" value="1"/>
</dbReference>
<dbReference type="EMBL" id="JAQMWT010000389">
    <property type="protein sequence ID" value="KAJ8602163.1"/>
    <property type="molecule type" value="Genomic_DNA"/>
</dbReference>
<evidence type="ECO:0000313" key="12">
    <source>
        <dbReference type="EMBL" id="KAJ8602163.1"/>
    </source>
</evidence>
<name>A0AAD7UCX6_9STRA</name>
<dbReference type="PANTHER" id="PTHR43137:SF1">
    <property type="entry name" value="DIHYDROOROTASE"/>
    <property type="match status" value="1"/>
</dbReference>
<keyword evidence="8" id="KW-0067">ATP-binding</keyword>
<dbReference type="Pfam" id="PF00271">
    <property type="entry name" value="Helicase_C"/>
    <property type="match status" value="1"/>
</dbReference>
<evidence type="ECO:0000256" key="5">
    <source>
        <dbReference type="ARBA" id="ARBA00022741"/>
    </source>
</evidence>
<evidence type="ECO:0000256" key="9">
    <source>
        <dbReference type="ARBA" id="ARBA00022975"/>
    </source>
</evidence>